<gene>
    <name evidence="1" type="ORF">EUBIFOR_00074</name>
</gene>
<proteinExistence type="predicted"/>
<protein>
    <submittedName>
        <fullName evidence="1">Uncharacterized protein</fullName>
    </submittedName>
</protein>
<dbReference type="AlphaFoldDB" id="B7C7C7"/>
<keyword evidence="2" id="KW-1185">Reference proteome</keyword>
<organism evidence="1 2">
    <name type="scientific">Holdemanella biformis DSM 3989</name>
    <dbReference type="NCBI Taxonomy" id="518637"/>
    <lineage>
        <taxon>Bacteria</taxon>
        <taxon>Bacillati</taxon>
        <taxon>Bacillota</taxon>
        <taxon>Erysipelotrichia</taxon>
        <taxon>Erysipelotrichales</taxon>
        <taxon>Erysipelotrichaceae</taxon>
        <taxon>Holdemanella</taxon>
    </lineage>
</organism>
<dbReference type="HOGENOM" id="CLU_167393_0_0_9"/>
<accession>B7C7C7</accession>
<dbReference type="EMBL" id="ABYT01000007">
    <property type="protein sequence ID" value="EEC91323.1"/>
    <property type="molecule type" value="Genomic_DNA"/>
</dbReference>
<evidence type="ECO:0000313" key="1">
    <source>
        <dbReference type="EMBL" id="EEC91323.1"/>
    </source>
</evidence>
<name>B7C7C7_9FIRM</name>
<dbReference type="Proteomes" id="UP000004315">
    <property type="component" value="Unassembled WGS sequence"/>
</dbReference>
<reference evidence="1 2" key="1">
    <citation type="submission" date="2008-10" db="EMBL/GenBank/DDBJ databases">
        <authorList>
            <person name="Fulton L."/>
            <person name="Clifton S."/>
            <person name="Fulton B."/>
            <person name="Xu J."/>
            <person name="Minx P."/>
            <person name="Pepin K.H."/>
            <person name="Johnson M."/>
            <person name="Bhonagiri V."/>
            <person name="Nash W.E."/>
            <person name="Mardis E.R."/>
            <person name="Wilson R.K."/>
        </authorList>
    </citation>
    <scope>NUCLEOTIDE SEQUENCE [LARGE SCALE GENOMIC DNA]</scope>
    <source>
        <strain evidence="1 2">DSM 3989</strain>
    </source>
</reference>
<dbReference type="eggNOG" id="ENOG5032ZA3">
    <property type="taxonomic scope" value="Bacteria"/>
</dbReference>
<sequence>MYYRLWGSFMKGKNILFFGLFLGLIWIGLSNINKSTENLDIDRVKNSLDTALISCYSVEGHYPENIQYLKKYYGFTYDINSYFITYDWQGDNIYPNIYVYRKGNE</sequence>
<dbReference type="STRING" id="518637.EUBIFOR_00074"/>
<reference evidence="1 2" key="2">
    <citation type="submission" date="2008-11" db="EMBL/GenBank/DDBJ databases">
        <title>Draft genome sequence of Eubacterium biforme (DSM 3989).</title>
        <authorList>
            <person name="Sudarsanam P."/>
            <person name="Ley R."/>
            <person name="Guruge J."/>
            <person name="Turnbaugh P.J."/>
            <person name="Mahowald M."/>
            <person name="Liep D."/>
            <person name="Gordon J."/>
        </authorList>
    </citation>
    <scope>NUCLEOTIDE SEQUENCE [LARGE SCALE GENOMIC DNA]</scope>
    <source>
        <strain evidence="1 2">DSM 3989</strain>
    </source>
</reference>
<comment type="caution">
    <text evidence="1">The sequence shown here is derived from an EMBL/GenBank/DDBJ whole genome shotgun (WGS) entry which is preliminary data.</text>
</comment>
<evidence type="ECO:0000313" key="2">
    <source>
        <dbReference type="Proteomes" id="UP000004315"/>
    </source>
</evidence>